<evidence type="ECO:0000313" key="8">
    <source>
        <dbReference type="EMBL" id="GGA18803.1"/>
    </source>
</evidence>
<dbReference type="SMART" id="SM00382">
    <property type="entry name" value="AAA"/>
    <property type="match status" value="1"/>
</dbReference>
<keyword evidence="2" id="KW-0378">Hydrolase</keyword>
<feature type="compositionally biased region" description="Pro residues" evidence="5">
    <location>
        <begin position="1"/>
        <end position="10"/>
    </location>
</feature>
<protein>
    <submittedName>
        <fullName evidence="8">ATP-dependent helicase</fullName>
    </submittedName>
</protein>
<dbReference type="CDD" id="cd18791">
    <property type="entry name" value="SF2_C_RHA"/>
    <property type="match status" value="1"/>
</dbReference>
<dbReference type="PANTHER" id="PTHR18934:SF99">
    <property type="entry name" value="ATP-DEPENDENT RNA HELICASE DHX37-RELATED"/>
    <property type="match status" value="1"/>
</dbReference>
<dbReference type="Pfam" id="PF00271">
    <property type="entry name" value="Helicase_C"/>
    <property type="match status" value="1"/>
</dbReference>
<feature type="region of interest" description="Disordered" evidence="5">
    <location>
        <begin position="278"/>
        <end position="314"/>
    </location>
</feature>
<feature type="compositionally biased region" description="Basic and acidic residues" evidence="5">
    <location>
        <begin position="59"/>
        <end position="74"/>
    </location>
</feature>
<dbReference type="InterPro" id="IPR001650">
    <property type="entry name" value="Helicase_C-like"/>
</dbReference>
<dbReference type="EMBL" id="BMFY01000009">
    <property type="protein sequence ID" value="GGA18803.1"/>
    <property type="molecule type" value="Genomic_DNA"/>
</dbReference>
<dbReference type="RefSeq" id="WP_188550971.1">
    <property type="nucleotide sequence ID" value="NZ_BMFY01000009.1"/>
</dbReference>
<dbReference type="InterPro" id="IPR010222">
    <property type="entry name" value="RNA_helicase_HrpA"/>
</dbReference>
<dbReference type="GO" id="GO:0003723">
    <property type="term" value="F:RNA binding"/>
    <property type="evidence" value="ECO:0007669"/>
    <property type="project" value="TreeGrafter"/>
</dbReference>
<evidence type="ECO:0000256" key="3">
    <source>
        <dbReference type="ARBA" id="ARBA00022806"/>
    </source>
</evidence>
<evidence type="ECO:0000259" key="6">
    <source>
        <dbReference type="PROSITE" id="PS51192"/>
    </source>
</evidence>
<dbReference type="Pfam" id="PF00270">
    <property type="entry name" value="DEAD"/>
    <property type="match status" value="1"/>
</dbReference>
<feature type="compositionally biased region" description="Basic and acidic residues" evidence="5">
    <location>
        <begin position="15"/>
        <end position="26"/>
    </location>
</feature>
<keyword evidence="3 8" id="KW-0347">Helicase</keyword>
<dbReference type="PROSITE" id="PS51194">
    <property type="entry name" value="HELICASE_CTER"/>
    <property type="match status" value="1"/>
</dbReference>
<dbReference type="Proteomes" id="UP000616114">
    <property type="component" value="Unassembled WGS sequence"/>
</dbReference>
<dbReference type="PANTHER" id="PTHR18934">
    <property type="entry name" value="ATP-DEPENDENT RNA HELICASE"/>
    <property type="match status" value="1"/>
</dbReference>
<comment type="caution">
    <text evidence="8">The sequence shown here is derived from an EMBL/GenBank/DDBJ whole genome shotgun (WGS) entry which is preliminary data.</text>
</comment>
<feature type="domain" description="Helicase ATP-binding" evidence="6">
    <location>
        <begin position="100"/>
        <end position="263"/>
    </location>
</feature>
<dbReference type="Pfam" id="PF21010">
    <property type="entry name" value="HA2_C"/>
    <property type="match status" value="1"/>
</dbReference>
<dbReference type="PROSITE" id="PS51192">
    <property type="entry name" value="HELICASE_ATP_BIND_1"/>
    <property type="match status" value="1"/>
</dbReference>
<evidence type="ECO:0000313" key="9">
    <source>
        <dbReference type="Proteomes" id="UP000616114"/>
    </source>
</evidence>
<dbReference type="InterPro" id="IPR007502">
    <property type="entry name" value="Helicase-assoc_dom"/>
</dbReference>
<evidence type="ECO:0000256" key="4">
    <source>
        <dbReference type="ARBA" id="ARBA00022840"/>
    </source>
</evidence>
<reference evidence="8" key="2">
    <citation type="submission" date="2020-09" db="EMBL/GenBank/DDBJ databases">
        <authorList>
            <person name="Sun Q."/>
            <person name="Zhou Y."/>
        </authorList>
    </citation>
    <scope>NUCLEOTIDE SEQUENCE</scope>
    <source>
        <strain evidence="8">CGMCC 1.12785</strain>
    </source>
</reference>
<dbReference type="SMART" id="SM00847">
    <property type="entry name" value="HA2"/>
    <property type="match status" value="1"/>
</dbReference>
<dbReference type="SMART" id="SM00490">
    <property type="entry name" value="HELICc"/>
    <property type="match status" value="1"/>
</dbReference>
<accession>A0A8J2TZ05</accession>
<dbReference type="GO" id="GO:0005524">
    <property type="term" value="F:ATP binding"/>
    <property type="evidence" value="ECO:0007669"/>
    <property type="project" value="UniProtKB-KW"/>
</dbReference>
<dbReference type="Gene3D" id="3.40.50.300">
    <property type="entry name" value="P-loop containing nucleotide triphosphate hydrolases"/>
    <property type="match status" value="2"/>
</dbReference>
<evidence type="ECO:0000256" key="5">
    <source>
        <dbReference type="SAM" id="MobiDB-lite"/>
    </source>
</evidence>
<gene>
    <name evidence="8" type="primary">hrpA</name>
    <name evidence="8" type="ORF">GCM10011333_22400</name>
</gene>
<dbReference type="InterPro" id="IPR027417">
    <property type="entry name" value="P-loop_NTPase"/>
</dbReference>
<name>A0A8J2TZ05_9MICO</name>
<dbReference type="InterPro" id="IPR014001">
    <property type="entry name" value="Helicase_ATP-bd"/>
</dbReference>
<feature type="region of interest" description="Disordered" evidence="5">
    <location>
        <begin position="678"/>
        <end position="705"/>
    </location>
</feature>
<dbReference type="GO" id="GO:0003724">
    <property type="term" value="F:RNA helicase activity"/>
    <property type="evidence" value="ECO:0007669"/>
    <property type="project" value="InterPro"/>
</dbReference>
<dbReference type="InterPro" id="IPR003593">
    <property type="entry name" value="AAA+_ATPase"/>
</dbReference>
<evidence type="ECO:0000256" key="2">
    <source>
        <dbReference type="ARBA" id="ARBA00022801"/>
    </source>
</evidence>
<dbReference type="Pfam" id="PF11898">
    <property type="entry name" value="DUF3418"/>
    <property type="match status" value="1"/>
</dbReference>
<feature type="region of interest" description="Disordered" evidence="5">
    <location>
        <begin position="1"/>
        <end position="74"/>
    </location>
</feature>
<organism evidence="8 9">
    <name type="scientific">Sediminivirga luteola</name>
    <dbReference type="NCBI Taxonomy" id="1774748"/>
    <lineage>
        <taxon>Bacteria</taxon>
        <taxon>Bacillati</taxon>
        <taxon>Actinomycetota</taxon>
        <taxon>Actinomycetes</taxon>
        <taxon>Micrococcales</taxon>
        <taxon>Brevibacteriaceae</taxon>
        <taxon>Sediminivirga</taxon>
    </lineage>
</organism>
<dbReference type="GO" id="GO:0016787">
    <property type="term" value="F:hydrolase activity"/>
    <property type="evidence" value="ECO:0007669"/>
    <property type="project" value="UniProtKB-KW"/>
</dbReference>
<keyword evidence="9" id="KW-1185">Reference proteome</keyword>
<proteinExistence type="predicted"/>
<feature type="compositionally biased region" description="Basic residues" evidence="5">
    <location>
        <begin position="35"/>
        <end position="47"/>
    </location>
</feature>
<dbReference type="SUPFAM" id="SSF52540">
    <property type="entry name" value="P-loop containing nucleoside triphosphate hydrolases"/>
    <property type="match status" value="1"/>
</dbReference>
<reference evidence="8" key="1">
    <citation type="journal article" date="2014" name="Int. J. Syst. Evol. Microbiol.">
        <title>Complete genome sequence of Corynebacterium casei LMG S-19264T (=DSM 44701T), isolated from a smear-ripened cheese.</title>
        <authorList>
            <consortium name="US DOE Joint Genome Institute (JGI-PGF)"/>
            <person name="Walter F."/>
            <person name="Albersmeier A."/>
            <person name="Kalinowski J."/>
            <person name="Ruckert C."/>
        </authorList>
    </citation>
    <scope>NUCLEOTIDE SEQUENCE</scope>
    <source>
        <strain evidence="8">CGMCC 1.12785</strain>
    </source>
</reference>
<sequence>MSSAPEPAPSQRPEQGPEQRPERSPEQRSAGASGRPKRARSRGRRRGSQGGPGNKRHGDRQDGGQRRQQRERLRQARAAVELHPQFPPELPVSAVRDEIAAAIRDHQVVVIAGETGSGKTTQLPKICLALGRGVDGMIGHTQPRRIAARTVSERIAEELGTVPGTAVGHQVRFQADVKPETRVKVMTDGILLAEIQHDPLLRAYDTIIIDEAHERSLNIDFLLGYLKTILPKRPDLKLIITSATINPHQFAAHFGDAPVLEVSGRTYPVEVRYRPLAADQTAHGGADPDADEAGDPELGRAVSQSKGERSDDRDQLEGILDAVRELLAEPPGDILVFLSGEREIRDTKEALEGWLPGLGPKASRYEVLPMFSRLSAAEQHRIFTPGARPRIVLATNVAETSVTVPGIKYVIDPGTARISRFSTRTKVQRLPIEPISQASADQRKGRCGRTSDGICIRLYSEEDYLSRDRFTDPEILRTNLANVVLTMASLGFADDDAAIESFPFLTPPSARAIRDGRQLLGELGALVTGKDGRNHLSKRGRRISRIPLDPRLAGIILAGAERGVAAEAIVIVAALSIQDPRERPLENQAEAKGLHRRFDDPDSDFFALLNLWTYLQERRRELGSSQFRKLCRREFLNYVRIREWQDLVGQLQAMVSGEGVEVGPLRWTFAGAGGSDADGGAASDAGGQYGARGDQKSARGNARQGGHALGKAVHCSVLAGMLSHIGARTPDEKGYLGARGTRFAIFPGSALFKKPPQLIVAAELVETSRLWARTNARIEPEWVEEVGGDLVKRQLSEPHWSSKQGQACAYERTSLYGVTLIAGRRVALARHDPVLAREIFIREGIVEGGWRGRHEFLARNREVLKSIEELESRTRRRGLIDDQALYEFYDERLPADIVSGRHFDSWWKKARQEDPGLLDLTPEQLLGEDEPGAEADDAFPLHWPMPDGSQARISYRHEPGSDADGATVHIPVALLNQLEPEVFSWQVPGLRDELATAWLRSLPKQIRRHFVPAPDVAAAVLDGLEPYRGELRVALADGLTRYAATRSAQGGHGENVQVDPEDFDPARVPAHLRLRFTIHDESGAVIATGEDLASLQAKNAPAVKQTLSRAAVAFEREGLRDWDLSELPETFSGNSAGRAVTGYPALVDRGSAVDLVVLDREDSAASATWAGTRRLLLLRAGDPSKTLAGYLTTQEKLVFAGAEGGVAGVLADCALATVDRIMVESGLDPDSPRIQLRRREEFEALRLRVRDELLDKAVDVVRLVHRVLAAAAEVAKGVSRASSLILLAQLQDISAHQASLLGSGFVAATGWKRLQHLPRYVQADLRRLDKLPENPARDKSLMDRVHAQQEALRKAESRLKPGTPPGPALVEVRWMIEELRVSFFAQELGTPKPVSEQRIQKALQEAR</sequence>
<dbReference type="InterPro" id="IPR011545">
    <property type="entry name" value="DEAD/DEAH_box_helicase_dom"/>
</dbReference>
<keyword evidence="4" id="KW-0067">ATP-binding</keyword>
<keyword evidence="1" id="KW-0547">Nucleotide-binding</keyword>
<dbReference type="InterPro" id="IPR024590">
    <property type="entry name" value="HrpA_C"/>
</dbReference>
<feature type="domain" description="Helicase C-terminal" evidence="7">
    <location>
        <begin position="315"/>
        <end position="491"/>
    </location>
</feature>
<dbReference type="InterPro" id="IPR011709">
    <property type="entry name" value="DEAD-box_helicase_OB_fold"/>
</dbReference>
<dbReference type="Pfam" id="PF07717">
    <property type="entry name" value="OB_NTP_bind"/>
    <property type="match status" value="1"/>
</dbReference>
<dbReference type="SMART" id="SM00487">
    <property type="entry name" value="DEXDc"/>
    <property type="match status" value="1"/>
</dbReference>
<dbReference type="Gene3D" id="1.20.120.1080">
    <property type="match status" value="1"/>
</dbReference>
<evidence type="ECO:0000256" key="1">
    <source>
        <dbReference type="ARBA" id="ARBA00022741"/>
    </source>
</evidence>
<dbReference type="NCBIfam" id="TIGR01967">
    <property type="entry name" value="DEAH_box_HrpA"/>
    <property type="match status" value="1"/>
</dbReference>
<evidence type="ECO:0000259" key="7">
    <source>
        <dbReference type="PROSITE" id="PS51194"/>
    </source>
</evidence>